<sequence length="426" mass="46614">MTAETGYVGPHLTRSGRTSDPWGRYYTSPEVSRSLIERINVPKPKLVLELGSGSGALCAAAASRWQAARLITVDTDKHLSVRECAHSLGQPTQHSHFVHDALDEDLPNKIGLRLGTVDVAVCNPPYIRPRWRADFGSILEDAGLSGTLVSLHDAGADLLFLAQNLRLLRRKGKLGLILPDGLVTAERFSGVRRALLRQHLIEQVVQLPRGIFKGTEAQTYLAVLSKMAGETDQLTLCQMGPDGQLSSAVDVPQELAAKRMDYAFHAQAISAHHLQDGYRRIQVGEALTDVIRGSICSSEIGGFPTAVFHLGDFAEPDGENAIRVVPKRFSLSDRAAKTISRNAHLALPGDILLARVGRNLQNRLALVVHGPCVISDCIFALRATEEHRERLYRFLESEAGQRARATSAHGVAARFLSKQNLLEIQF</sequence>
<dbReference type="SUPFAM" id="SSF53335">
    <property type="entry name" value="S-adenosyl-L-methionine-dependent methyltransferases"/>
    <property type="match status" value="1"/>
</dbReference>
<dbReference type="AlphaFoldDB" id="A0AA42HXA1"/>
<feature type="region of interest" description="Disordered" evidence="9">
    <location>
        <begin position="1"/>
        <end position="20"/>
    </location>
</feature>
<gene>
    <name evidence="11" type="ORF">N7330_16500</name>
</gene>
<evidence type="ECO:0000256" key="1">
    <source>
        <dbReference type="ARBA" id="ARBA00006594"/>
    </source>
</evidence>
<keyword evidence="7" id="KW-0238">DNA-binding</keyword>
<dbReference type="GO" id="GO:0003677">
    <property type="term" value="F:DNA binding"/>
    <property type="evidence" value="ECO:0007669"/>
    <property type="project" value="UniProtKB-KW"/>
</dbReference>
<evidence type="ECO:0000256" key="9">
    <source>
        <dbReference type="SAM" id="MobiDB-lite"/>
    </source>
</evidence>
<name>A0AA42HXA1_9BURK</name>
<keyword evidence="5" id="KW-0949">S-adenosyl-L-methionine</keyword>
<dbReference type="Gene3D" id="3.90.220.20">
    <property type="entry name" value="DNA methylase specificity domains"/>
    <property type="match status" value="1"/>
</dbReference>
<keyword evidence="4" id="KW-0808">Transferase</keyword>
<dbReference type="GO" id="GO:0008170">
    <property type="term" value="F:N-methyltransferase activity"/>
    <property type="evidence" value="ECO:0007669"/>
    <property type="project" value="InterPro"/>
</dbReference>
<reference evidence="11" key="1">
    <citation type="submission" date="2022-09" db="EMBL/GenBank/DDBJ databases">
        <title>Intensive care unit water sources are persistently colonized with multi-drug resistant bacteria and are the site of extensive horizontal gene transfer of antibiotic resistance genes.</title>
        <authorList>
            <person name="Diorio-Toth L."/>
        </authorList>
    </citation>
    <scope>NUCLEOTIDE SEQUENCE</scope>
    <source>
        <strain evidence="11">GD04130</strain>
    </source>
</reference>
<evidence type="ECO:0000256" key="6">
    <source>
        <dbReference type="ARBA" id="ARBA00022747"/>
    </source>
</evidence>
<dbReference type="PRINTS" id="PR00507">
    <property type="entry name" value="N12N6MTFRASE"/>
</dbReference>
<feature type="domain" description="DNA methylase adenine-specific" evidence="10">
    <location>
        <begin position="22"/>
        <end position="229"/>
    </location>
</feature>
<protein>
    <recommendedName>
        <fullName evidence="2">site-specific DNA-methyltransferase (adenine-specific)</fullName>
        <ecNumber evidence="2">2.1.1.72</ecNumber>
    </recommendedName>
</protein>
<evidence type="ECO:0000256" key="4">
    <source>
        <dbReference type="ARBA" id="ARBA00022679"/>
    </source>
</evidence>
<dbReference type="GO" id="GO:0009007">
    <property type="term" value="F:site-specific DNA-methyltransferase (adenine-specific) activity"/>
    <property type="evidence" value="ECO:0007669"/>
    <property type="project" value="UniProtKB-EC"/>
</dbReference>
<evidence type="ECO:0000256" key="2">
    <source>
        <dbReference type="ARBA" id="ARBA00011900"/>
    </source>
</evidence>
<evidence type="ECO:0000256" key="7">
    <source>
        <dbReference type="ARBA" id="ARBA00023125"/>
    </source>
</evidence>
<dbReference type="PROSITE" id="PS00092">
    <property type="entry name" value="N6_MTASE"/>
    <property type="match status" value="1"/>
</dbReference>
<proteinExistence type="inferred from homology"/>
<dbReference type="EMBL" id="JAODZU010000024">
    <property type="protein sequence ID" value="MDH0364641.1"/>
    <property type="molecule type" value="Genomic_DNA"/>
</dbReference>
<evidence type="ECO:0000313" key="11">
    <source>
        <dbReference type="EMBL" id="MDH0364641.1"/>
    </source>
</evidence>
<dbReference type="InterPro" id="IPR003356">
    <property type="entry name" value="DNA_methylase_A-5"/>
</dbReference>
<dbReference type="PANTHER" id="PTHR42933">
    <property type="entry name" value="SLR6095 PROTEIN"/>
    <property type="match status" value="1"/>
</dbReference>
<dbReference type="RefSeq" id="WP_279860545.1">
    <property type="nucleotide sequence ID" value="NZ_CAURON010000058.1"/>
</dbReference>
<dbReference type="Proteomes" id="UP001158297">
    <property type="component" value="Unassembled WGS sequence"/>
</dbReference>
<organism evidence="11 12">
    <name type="scientific">Comamonas aquatica</name>
    <dbReference type="NCBI Taxonomy" id="225991"/>
    <lineage>
        <taxon>Bacteria</taxon>
        <taxon>Pseudomonadati</taxon>
        <taxon>Pseudomonadota</taxon>
        <taxon>Betaproteobacteria</taxon>
        <taxon>Burkholderiales</taxon>
        <taxon>Comamonadaceae</taxon>
        <taxon>Comamonas</taxon>
    </lineage>
</organism>
<evidence type="ECO:0000313" key="12">
    <source>
        <dbReference type="Proteomes" id="UP001158297"/>
    </source>
</evidence>
<comment type="caution">
    <text evidence="11">The sequence shown here is derived from an EMBL/GenBank/DDBJ whole genome shotgun (WGS) entry which is preliminary data.</text>
</comment>
<dbReference type="PANTHER" id="PTHR42933:SF1">
    <property type="entry name" value="SITE-SPECIFIC DNA-METHYLTRANSFERASE (ADENINE-SPECIFIC)"/>
    <property type="match status" value="1"/>
</dbReference>
<comment type="similarity">
    <text evidence="1">Belongs to the N(4)/N(6)-methyltransferase family.</text>
</comment>
<dbReference type="Pfam" id="PF02384">
    <property type="entry name" value="N6_Mtase"/>
    <property type="match status" value="1"/>
</dbReference>
<accession>A0AA42HXA1</accession>
<evidence type="ECO:0000256" key="3">
    <source>
        <dbReference type="ARBA" id="ARBA00022603"/>
    </source>
</evidence>
<dbReference type="Gene3D" id="3.40.50.150">
    <property type="entry name" value="Vaccinia Virus protein VP39"/>
    <property type="match status" value="1"/>
</dbReference>
<evidence type="ECO:0000256" key="5">
    <source>
        <dbReference type="ARBA" id="ARBA00022691"/>
    </source>
</evidence>
<keyword evidence="3 11" id="KW-0489">Methyltransferase</keyword>
<comment type="catalytic activity">
    <reaction evidence="8">
        <text>a 2'-deoxyadenosine in DNA + S-adenosyl-L-methionine = an N(6)-methyl-2'-deoxyadenosine in DNA + S-adenosyl-L-homocysteine + H(+)</text>
        <dbReference type="Rhea" id="RHEA:15197"/>
        <dbReference type="Rhea" id="RHEA-COMP:12418"/>
        <dbReference type="Rhea" id="RHEA-COMP:12419"/>
        <dbReference type="ChEBI" id="CHEBI:15378"/>
        <dbReference type="ChEBI" id="CHEBI:57856"/>
        <dbReference type="ChEBI" id="CHEBI:59789"/>
        <dbReference type="ChEBI" id="CHEBI:90615"/>
        <dbReference type="ChEBI" id="CHEBI:90616"/>
        <dbReference type="EC" id="2.1.1.72"/>
    </reaction>
</comment>
<dbReference type="GO" id="GO:0032259">
    <property type="term" value="P:methylation"/>
    <property type="evidence" value="ECO:0007669"/>
    <property type="project" value="UniProtKB-KW"/>
</dbReference>
<dbReference type="InterPro" id="IPR044946">
    <property type="entry name" value="Restrct_endonuc_typeI_TRD_sf"/>
</dbReference>
<evidence type="ECO:0000259" key="10">
    <source>
        <dbReference type="Pfam" id="PF02384"/>
    </source>
</evidence>
<dbReference type="InterPro" id="IPR051537">
    <property type="entry name" value="DNA_Adenine_Mtase"/>
</dbReference>
<keyword evidence="6" id="KW-0680">Restriction system</keyword>
<dbReference type="GO" id="GO:0009307">
    <property type="term" value="P:DNA restriction-modification system"/>
    <property type="evidence" value="ECO:0007669"/>
    <property type="project" value="UniProtKB-KW"/>
</dbReference>
<dbReference type="EC" id="2.1.1.72" evidence="2"/>
<dbReference type="InterPro" id="IPR002052">
    <property type="entry name" value="DNA_methylase_N6_adenine_CS"/>
</dbReference>
<evidence type="ECO:0000256" key="8">
    <source>
        <dbReference type="ARBA" id="ARBA00047942"/>
    </source>
</evidence>
<dbReference type="InterPro" id="IPR029063">
    <property type="entry name" value="SAM-dependent_MTases_sf"/>
</dbReference>